<organism evidence="2 3">
    <name type="scientific">Mesorhizobium montanum</name>
    <dbReference type="NCBI Taxonomy" id="3072323"/>
    <lineage>
        <taxon>Bacteria</taxon>
        <taxon>Pseudomonadati</taxon>
        <taxon>Pseudomonadota</taxon>
        <taxon>Alphaproteobacteria</taxon>
        <taxon>Hyphomicrobiales</taxon>
        <taxon>Phyllobacteriaceae</taxon>
        <taxon>Mesorhizobium</taxon>
    </lineage>
</organism>
<evidence type="ECO:0000256" key="1">
    <source>
        <dbReference type="SAM" id="MobiDB-lite"/>
    </source>
</evidence>
<protein>
    <submittedName>
        <fullName evidence="2">Uncharacterized protein</fullName>
    </submittedName>
</protein>
<reference evidence="2 3" key="1">
    <citation type="submission" date="2023-08" db="EMBL/GenBank/DDBJ databases">
        <title>Implementing the SeqCode for naming new Mesorhizobium species isolated from Vachellia karroo root nodules.</title>
        <authorList>
            <person name="Van Lill M."/>
        </authorList>
    </citation>
    <scope>NUCLEOTIDE SEQUENCE [LARGE SCALE GENOMIC DNA]</scope>
    <source>
        <strain evidence="2 3">MSK 1335</strain>
    </source>
</reference>
<dbReference type="Proteomes" id="UP001276840">
    <property type="component" value="Unassembled WGS sequence"/>
</dbReference>
<dbReference type="RefSeq" id="WP_320230625.1">
    <property type="nucleotide sequence ID" value="NZ_JAVIJF010000001.1"/>
</dbReference>
<feature type="region of interest" description="Disordered" evidence="1">
    <location>
        <begin position="23"/>
        <end position="55"/>
    </location>
</feature>
<feature type="compositionally biased region" description="Basic and acidic residues" evidence="1">
    <location>
        <begin position="45"/>
        <end position="55"/>
    </location>
</feature>
<comment type="caution">
    <text evidence="2">The sequence shown here is derived from an EMBL/GenBank/DDBJ whole genome shotgun (WGS) entry which is preliminary data.</text>
</comment>
<sequence>MAISNIGTVWQFYAAMPKTRRQALAQRPKAGNRFSASAKGKRKKFYPEGDAARAA</sequence>
<keyword evidence="3" id="KW-1185">Reference proteome</keyword>
<dbReference type="EMBL" id="JAVIJF010000001">
    <property type="protein sequence ID" value="MDX8522897.1"/>
    <property type="molecule type" value="Genomic_DNA"/>
</dbReference>
<accession>A0ABU4ZE06</accession>
<proteinExistence type="predicted"/>
<name>A0ABU4ZE06_9HYPH</name>
<evidence type="ECO:0000313" key="2">
    <source>
        <dbReference type="EMBL" id="MDX8522897.1"/>
    </source>
</evidence>
<gene>
    <name evidence="2" type="ORF">RFM68_00095</name>
</gene>
<evidence type="ECO:0000313" key="3">
    <source>
        <dbReference type="Proteomes" id="UP001276840"/>
    </source>
</evidence>